<evidence type="ECO:0000313" key="2">
    <source>
        <dbReference type="Proteomes" id="UP000244450"/>
    </source>
</evidence>
<dbReference type="Gene3D" id="3.40.30.10">
    <property type="entry name" value="Glutaredoxin"/>
    <property type="match status" value="1"/>
</dbReference>
<dbReference type="EMBL" id="QCYK01000001">
    <property type="protein sequence ID" value="PUZ28814.1"/>
    <property type="molecule type" value="Genomic_DNA"/>
</dbReference>
<keyword evidence="2" id="KW-1185">Reference proteome</keyword>
<evidence type="ECO:0000313" key="1">
    <source>
        <dbReference type="EMBL" id="PUZ28814.1"/>
    </source>
</evidence>
<sequence length="177" mass="19662">MLFGATASFAQTNQPFTESRTAEGVKVLKGKPTLQTFMSDSAFRWFYTGVNRYQPNTAAAVDFLKAKREKFNITVIIGTWDATSQEAFPKLTKVLLQASYPAETMEIFCVDQHDEAGVTVPYKFKKIPTVVVSRNGKEVGRIVGDPTASNYETELSKIVFDATRNDKPDPNSTSSMQ</sequence>
<reference evidence="1 2" key="1">
    <citation type="submission" date="2018-04" db="EMBL/GenBank/DDBJ databases">
        <title>Chitinophaga fuyangensis sp. nov., isolated from soil in a chemical factory.</title>
        <authorList>
            <person name="Chen K."/>
        </authorList>
    </citation>
    <scope>NUCLEOTIDE SEQUENCE [LARGE SCALE GENOMIC DNA]</scope>
    <source>
        <strain evidence="1 2">LY-1</strain>
    </source>
</reference>
<dbReference type="InterPro" id="IPR036249">
    <property type="entry name" value="Thioredoxin-like_sf"/>
</dbReference>
<accession>A0A2T7BMA7</accession>
<comment type="caution">
    <text evidence="1">The sequence shown here is derived from an EMBL/GenBank/DDBJ whole genome shotgun (WGS) entry which is preliminary data.</text>
</comment>
<protein>
    <recommendedName>
        <fullName evidence="3">Thioredoxin domain-containing protein</fullName>
    </recommendedName>
</protein>
<gene>
    <name evidence="1" type="ORF">DCC81_04845</name>
</gene>
<evidence type="ECO:0008006" key="3">
    <source>
        <dbReference type="Google" id="ProtNLM"/>
    </source>
</evidence>
<dbReference type="SUPFAM" id="SSF52833">
    <property type="entry name" value="Thioredoxin-like"/>
    <property type="match status" value="1"/>
</dbReference>
<dbReference type="Proteomes" id="UP000244450">
    <property type="component" value="Unassembled WGS sequence"/>
</dbReference>
<organism evidence="1 2">
    <name type="scientific">Chitinophaga parva</name>
    <dbReference type="NCBI Taxonomy" id="2169414"/>
    <lineage>
        <taxon>Bacteria</taxon>
        <taxon>Pseudomonadati</taxon>
        <taxon>Bacteroidota</taxon>
        <taxon>Chitinophagia</taxon>
        <taxon>Chitinophagales</taxon>
        <taxon>Chitinophagaceae</taxon>
        <taxon>Chitinophaga</taxon>
    </lineage>
</organism>
<name>A0A2T7BMA7_9BACT</name>
<dbReference type="AlphaFoldDB" id="A0A2T7BMA7"/>
<proteinExistence type="predicted"/>